<dbReference type="AlphaFoldDB" id="A0AB36TEN6"/>
<evidence type="ECO:0000256" key="1">
    <source>
        <dbReference type="ARBA" id="ARBA00004288"/>
    </source>
</evidence>
<evidence type="ECO:0000313" key="4">
    <source>
        <dbReference type="EMBL" id="PFH02357.1"/>
    </source>
</evidence>
<dbReference type="RefSeq" id="WP_003519171.1">
    <property type="nucleotide sequence ID" value="NZ_CP013828.1"/>
</dbReference>
<accession>A0AB36TEN6</accession>
<dbReference type="GO" id="GO:0042601">
    <property type="term" value="C:endospore-forming forespore"/>
    <property type="evidence" value="ECO:0007669"/>
    <property type="project" value="InterPro"/>
</dbReference>
<protein>
    <submittedName>
        <fullName evidence="4">Small acid-soluble spore protein H (Minor)</fullName>
    </submittedName>
</protein>
<proteinExistence type="inferred from homology"/>
<dbReference type="GO" id="GO:0030436">
    <property type="term" value="P:asexual sporulation"/>
    <property type="evidence" value="ECO:0007669"/>
    <property type="project" value="InterPro"/>
</dbReference>
<dbReference type="HAMAP" id="MF_00667">
    <property type="entry name" value="SspH"/>
    <property type="match status" value="1"/>
</dbReference>
<evidence type="ECO:0000256" key="3">
    <source>
        <dbReference type="ARBA" id="ARBA00022969"/>
    </source>
</evidence>
<sequence length="64" mass="7476">MDAARAQQIIESDQVIEVLHEGSPVWIEKVMDNNMAHVSYIHTKEEKDVPLYMLVEKELPKNFH</sequence>
<dbReference type="GO" id="GO:0030435">
    <property type="term" value="P:sporulation resulting in formation of a cellular spore"/>
    <property type="evidence" value="ECO:0007669"/>
    <property type="project" value="UniProtKB-KW"/>
</dbReference>
<comment type="similarity">
    <text evidence="2">Belongs to the SspH family.</text>
</comment>
<comment type="caution">
    <text evidence="4">The sequence shown here is derived from an EMBL/GenBank/DDBJ whole genome shotgun (WGS) entry which is preliminary data.</text>
</comment>
<dbReference type="EMBL" id="PDBW01000001">
    <property type="protein sequence ID" value="PFH02357.1"/>
    <property type="molecule type" value="Genomic_DNA"/>
</dbReference>
<reference evidence="4 5" key="1">
    <citation type="submission" date="2017-09" db="EMBL/GenBank/DDBJ databases">
        <title>Evaluation of Pacific Biosciences Sequencing Technology to Finishing C. thermocellum Genome Sequences.</title>
        <authorList>
            <person name="Brown S."/>
        </authorList>
    </citation>
    <scope>NUCLEOTIDE SEQUENCE [LARGE SCALE GENOMIC DNA]</scope>
    <source>
        <strain evidence="4 5">AD2</strain>
    </source>
</reference>
<dbReference type="Pfam" id="PF08141">
    <property type="entry name" value="SspH"/>
    <property type="match status" value="1"/>
</dbReference>
<keyword evidence="3" id="KW-0749">Sporulation</keyword>
<evidence type="ECO:0000256" key="2">
    <source>
        <dbReference type="ARBA" id="ARBA00006573"/>
    </source>
</evidence>
<dbReference type="Proteomes" id="UP000223596">
    <property type="component" value="Unassembled WGS sequence"/>
</dbReference>
<name>A0AB36TEN6_ACETH</name>
<dbReference type="InterPro" id="IPR012610">
    <property type="entry name" value="SASP_SspH"/>
</dbReference>
<evidence type="ECO:0000313" key="5">
    <source>
        <dbReference type="Proteomes" id="UP000223596"/>
    </source>
</evidence>
<dbReference type="NCBIfam" id="TIGR02861">
    <property type="entry name" value="SASP_H"/>
    <property type="match status" value="1"/>
</dbReference>
<dbReference type="GeneID" id="35803232"/>
<organism evidence="4 5">
    <name type="scientific">Acetivibrio thermocellus AD2</name>
    <dbReference type="NCBI Taxonomy" id="1138384"/>
    <lineage>
        <taxon>Bacteria</taxon>
        <taxon>Bacillati</taxon>
        <taxon>Bacillota</taxon>
        <taxon>Clostridia</taxon>
        <taxon>Eubacteriales</taxon>
        <taxon>Oscillospiraceae</taxon>
        <taxon>Acetivibrio</taxon>
    </lineage>
</organism>
<comment type="subcellular location">
    <subcellularLocation>
        <location evidence="1">Spore core</location>
    </subcellularLocation>
</comment>
<gene>
    <name evidence="4" type="ORF">M972_111127</name>
</gene>